<evidence type="ECO:0008006" key="6">
    <source>
        <dbReference type="Google" id="ProtNLM"/>
    </source>
</evidence>
<dbReference type="GO" id="GO:0016405">
    <property type="term" value="F:CoA-ligase activity"/>
    <property type="evidence" value="ECO:0007669"/>
    <property type="project" value="TreeGrafter"/>
</dbReference>
<gene>
    <name evidence="4" type="ORF">ASPBRDRAFT_131260</name>
</gene>
<keyword evidence="5" id="KW-1185">Reference proteome</keyword>
<dbReference type="InterPro" id="IPR000873">
    <property type="entry name" value="AMP-dep_synth/lig_dom"/>
</dbReference>
<organism evidence="4 5">
    <name type="scientific">Aspergillus brasiliensis (strain CBS 101740 / IMI 381727 / IBT 21946)</name>
    <dbReference type="NCBI Taxonomy" id="767769"/>
    <lineage>
        <taxon>Eukaryota</taxon>
        <taxon>Fungi</taxon>
        <taxon>Dikarya</taxon>
        <taxon>Ascomycota</taxon>
        <taxon>Pezizomycotina</taxon>
        <taxon>Eurotiomycetes</taxon>
        <taxon>Eurotiomycetidae</taxon>
        <taxon>Eurotiales</taxon>
        <taxon>Aspergillaceae</taxon>
        <taxon>Aspergillus</taxon>
        <taxon>Aspergillus subgen. Circumdati</taxon>
    </lineage>
</organism>
<evidence type="ECO:0000259" key="3">
    <source>
        <dbReference type="Pfam" id="PF13193"/>
    </source>
</evidence>
<dbReference type="RefSeq" id="XP_067476978.1">
    <property type="nucleotide sequence ID" value="XM_067618315.1"/>
</dbReference>
<dbReference type="Proteomes" id="UP000184499">
    <property type="component" value="Unassembled WGS sequence"/>
</dbReference>
<evidence type="ECO:0000259" key="2">
    <source>
        <dbReference type="Pfam" id="PF00501"/>
    </source>
</evidence>
<dbReference type="PANTHER" id="PTHR24096:SF265">
    <property type="entry name" value="ENZYME, PUTATIVE (AFU_ORTHOLOGUE AFUA_5G14270)-RELATED"/>
    <property type="match status" value="1"/>
</dbReference>
<dbReference type="Gene3D" id="3.30.300.30">
    <property type="match status" value="1"/>
</dbReference>
<dbReference type="EMBL" id="KV878688">
    <property type="protein sequence ID" value="OJJ69729.1"/>
    <property type="molecule type" value="Genomic_DNA"/>
</dbReference>
<dbReference type="SUPFAM" id="SSF56801">
    <property type="entry name" value="Acetyl-CoA synthetase-like"/>
    <property type="match status" value="1"/>
</dbReference>
<dbReference type="Pfam" id="PF13193">
    <property type="entry name" value="AMP-binding_C"/>
    <property type="match status" value="1"/>
</dbReference>
<dbReference type="InterPro" id="IPR025110">
    <property type="entry name" value="AMP-bd_C"/>
</dbReference>
<name>A0A1L9UDI0_ASPBC</name>
<accession>A0A1L9UDI0</accession>
<sequence length="539" mass="59913">MYFRGEGSIDIPVQDIISWIFDQARYDVDKPVYIDASNPSRSISWQQARTLVRQLAAGLRAAGLKNGDCVCLHSFNDIYYSIVVLGIIAAGGVYMGTNPGYTSHELSYHLRAAQCKFVISEPELLGSMIPAAEGNGIPRDRVWAFTTRESQIPATTGIASWTALLEHGEADWHHFNDPNLAKTIVVARLFSSGTTGLPKPVDFTHYNLIAQHTLVYDAHPVPFETRRILYLPFFHAAAAPAAHFSTLRRGDPSYVLRRFEPDLFLTTIDKQNITECTAVPPIIHAILSHCTAPRNSHSRQSLKIVRCGAAPLDKTTQARFQALLAPDATFTQVWGMTESSCIATMIPYPEPDSTGSVGRLLPGIEAKIIDTDGNDITAPDTTGEVCLRGPTIVRGYFNLPTANESAFDTDGFYRTGDLGYCDGKTKKWYLLDRKKDIIKVRGFQVAPAELEGVLRNHPRIRDVAVVGVYDAEAKTEYPRAYVVREDPSLREEEVKEFVALRLAKYKRLDGGVRFMDAIPRNASGKILKRLLEDKRAEKL</sequence>
<dbReference type="GO" id="GO:0019748">
    <property type="term" value="P:secondary metabolic process"/>
    <property type="evidence" value="ECO:0007669"/>
    <property type="project" value="TreeGrafter"/>
</dbReference>
<feature type="domain" description="AMP-dependent synthetase/ligase" evidence="2">
    <location>
        <begin position="22"/>
        <end position="397"/>
    </location>
</feature>
<dbReference type="GeneID" id="93570803"/>
<evidence type="ECO:0000313" key="5">
    <source>
        <dbReference type="Proteomes" id="UP000184499"/>
    </source>
</evidence>
<comment type="similarity">
    <text evidence="1">Belongs to the ATP-dependent AMP-binding enzyme family.</text>
</comment>
<dbReference type="AlphaFoldDB" id="A0A1L9UDI0"/>
<dbReference type="InterPro" id="IPR045851">
    <property type="entry name" value="AMP-bd_C_sf"/>
</dbReference>
<dbReference type="Gene3D" id="3.40.50.12780">
    <property type="entry name" value="N-terminal domain of ligase-like"/>
    <property type="match status" value="1"/>
</dbReference>
<dbReference type="OrthoDB" id="6509636at2759"/>
<evidence type="ECO:0000313" key="4">
    <source>
        <dbReference type="EMBL" id="OJJ69729.1"/>
    </source>
</evidence>
<dbReference type="STRING" id="767769.A0A1L9UDI0"/>
<dbReference type="CDD" id="cd05911">
    <property type="entry name" value="Firefly_Luc_like"/>
    <property type="match status" value="1"/>
</dbReference>
<reference evidence="5" key="1">
    <citation type="journal article" date="2017" name="Genome Biol.">
        <title>Comparative genomics reveals high biological diversity and specific adaptations in the industrially and medically important fungal genus Aspergillus.</title>
        <authorList>
            <person name="de Vries R.P."/>
            <person name="Riley R."/>
            <person name="Wiebenga A."/>
            <person name="Aguilar-Osorio G."/>
            <person name="Amillis S."/>
            <person name="Uchima C.A."/>
            <person name="Anderluh G."/>
            <person name="Asadollahi M."/>
            <person name="Askin M."/>
            <person name="Barry K."/>
            <person name="Battaglia E."/>
            <person name="Bayram O."/>
            <person name="Benocci T."/>
            <person name="Braus-Stromeyer S.A."/>
            <person name="Caldana C."/>
            <person name="Canovas D."/>
            <person name="Cerqueira G.C."/>
            <person name="Chen F."/>
            <person name="Chen W."/>
            <person name="Choi C."/>
            <person name="Clum A."/>
            <person name="Dos Santos R.A."/>
            <person name="Damasio A.R."/>
            <person name="Diallinas G."/>
            <person name="Emri T."/>
            <person name="Fekete E."/>
            <person name="Flipphi M."/>
            <person name="Freyberg S."/>
            <person name="Gallo A."/>
            <person name="Gournas C."/>
            <person name="Habgood R."/>
            <person name="Hainaut M."/>
            <person name="Harispe M.L."/>
            <person name="Henrissat B."/>
            <person name="Hilden K.S."/>
            <person name="Hope R."/>
            <person name="Hossain A."/>
            <person name="Karabika E."/>
            <person name="Karaffa L."/>
            <person name="Karanyi Z."/>
            <person name="Krasevec N."/>
            <person name="Kuo A."/>
            <person name="Kusch H."/>
            <person name="LaButti K."/>
            <person name="Lagendijk E.L."/>
            <person name="Lapidus A."/>
            <person name="Levasseur A."/>
            <person name="Lindquist E."/>
            <person name="Lipzen A."/>
            <person name="Logrieco A.F."/>
            <person name="MacCabe A."/>
            <person name="Maekelae M.R."/>
            <person name="Malavazi I."/>
            <person name="Melin P."/>
            <person name="Meyer V."/>
            <person name="Mielnichuk N."/>
            <person name="Miskei M."/>
            <person name="Molnar A.P."/>
            <person name="Mule G."/>
            <person name="Ngan C.Y."/>
            <person name="Orejas M."/>
            <person name="Orosz E."/>
            <person name="Ouedraogo J.P."/>
            <person name="Overkamp K.M."/>
            <person name="Park H.-S."/>
            <person name="Perrone G."/>
            <person name="Piumi F."/>
            <person name="Punt P.J."/>
            <person name="Ram A.F."/>
            <person name="Ramon A."/>
            <person name="Rauscher S."/>
            <person name="Record E."/>
            <person name="Riano-Pachon D.M."/>
            <person name="Robert V."/>
            <person name="Roehrig J."/>
            <person name="Ruller R."/>
            <person name="Salamov A."/>
            <person name="Salih N.S."/>
            <person name="Samson R.A."/>
            <person name="Sandor E."/>
            <person name="Sanguinetti M."/>
            <person name="Schuetze T."/>
            <person name="Sepcic K."/>
            <person name="Shelest E."/>
            <person name="Sherlock G."/>
            <person name="Sophianopoulou V."/>
            <person name="Squina F.M."/>
            <person name="Sun H."/>
            <person name="Susca A."/>
            <person name="Todd R.B."/>
            <person name="Tsang A."/>
            <person name="Unkles S.E."/>
            <person name="van de Wiele N."/>
            <person name="van Rossen-Uffink D."/>
            <person name="Oliveira J.V."/>
            <person name="Vesth T.C."/>
            <person name="Visser J."/>
            <person name="Yu J.-H."/>
            <person name="Zhou M."/>
            <person name="Andersen M.R."/>
            <person name="Archer D.B."/>
            <person name="Baker S.E."/>
            <person name="Benoit I."/>
            <person name="Brakhage A.A."/>
            <person name="Braus G.H."/>
            <person name="Fischer R."/>
            <person name="Frisvad J.C."/>
            <person name="Goldman G.H."/>
            <person name="Houbraken J."/>
            <person name="Oakley B."/>
            <person name="Pocsi I."/>
            <person name="Scazzocchio C."/>
            <person name="Seiboth B."/>
            <person name="vanKuyk P.A."/>
            <person name="Wortman J."/>
            <person name="Dyer P.S."/>
            <person name="Grigoriev I.V."/>
        </authorList>
    </citation>
    <scope>NUCLEOTIDE SEQUENCE [LARGE SCALE GENOMIC DNA]</scope>
    <source>
        <strain evidence="5">CBS 101740 / IMI 381727 / IBT 21946</strain>
    </source>
</reference>
<dbReference type="Pfam" id="PF00501">
    <property type="entry name" value="AMP-binding"/>
    <property type="match status" value="1"/>
</dbReference>
<dbReference type="InterPro" id="IPR042099">
    <property type="entry name" value="ANL_N_sf"/>
</dbReference>
<dbReference type="OMA" id="EMRCGSA"/>
<protein>
    <recommendedName>
        <fullName evidence="6">AMP-dependent synthetase/ligase domain-containing protein</fullName>
    </recommendedName>
</protein>
<evidence type="ECO:0000256" key="1">
    <source>
        <dbReference type="ARBA" id="ARBA00006432"/>
    </source>
</evidence>
<proteinExistence type="inferred from homology"/>
<feature type="domain" description="AMP-binding enzyme C-terminal" evidence="3">
    <location>
        <begin position="449"/>
        <end position="525"/>
    </location>
</feature>
<dbReference type="PANTHER" id="PTHR24096">
    <property type="entry name" value="LONG-CHAIN-FATTY-ACID--COA LIGASE"/>
    <property type="match status" value="1"/>
</dbReference>
<dbReference type="FunFam" id="3.30.300.30:FF:000007">
    <property type="entry name" value="4-coumarate--CoA ligase 2"/>
    <property type="match status" value="1"/>
</dbReference>
<dbReference type="VEuPathDB" id="FungiDB:ASPBRDRAFT_131260"/>